<evidence type="ECO:0000256" key="2">
    <source>
        <dbReference type="ARBA" id="ARBA00007651"/>
    </source>
</evidence>
<name>A0ABM3QW72_SPIOL</name>
<reference evidence="10" key="1">
    <citation type="journal article" date="2021" name="Nat. Commun.">
        <title>Genomic analyses provide insights into spinach domestication and the genetic basis of agronomic traits.</title>
        <authorList>
            <person name="Cai X."/>
            <person name="Sun X."/>
            <person name="Xu C."/>
            <person name="Sun H."/>
            <person name="Wang X."/>
            <person name="Ge C."/>
            <person name="Zhang Z."/>
            <person name="Wang Q."/>
            <person name="Fei Z."/>
            <person name="Jiao C."/>
            <person name="Wang Q."/>
        </authorList>
    </citation>
    <scope>NUCLEOTIDE SEQUENCE [LARGE SCALE GENOMIC DNA]</scope>
    <source>
        <strain evidence="10">cv. Varoflay</strain>
    </source>
</reference>
<dbReference type="PANTHER" id="PTHR36488">
    <property type="entry name" value="CASP-LIKE PROTEIN 1U1"/>
    <property type="match status" value="1"/>
</dbReference>
<keyword evidence="4 8" id="KW-1003">Cell membrane</keyword>
<evidence type="ECO:0000256" key="1">
    <source>
        <dbReference type="ARBA" id="ARBA00004651"/>
    </source>
</evidence>
<reference evidence="11" key="2">
    <citation type="submission" date="2025-08" db="UniProtKB">
        <authorList>
            <consortium name="RefSeq"/>
        </authorList>
    </citation>
    <scope>IDENTIFICATION</scope>
    <source>
        <tissue evidence="11">Leaf</tissue>
    </source>
</reference>
<dbReference type="PANTHER" id="PTHR36488:SF8">
    <property type="entry name" value="CASP-LIKE PROTEIN 1U1"/>
    <property type="match status" value="1"/>
</dbReference>
<feature type="transmembrane region" description="Helical" evidence="8">
    <location>
        <begin position="106"/>
        <end position="132"/>
    </location>
</feature>
<evidence type="ECO:0000256" key="4">
    <source>
        <dbReference type="ARBA" id="ARBA00022475"/>
    </source>
</evidence>
<evidence type="ECO:0000256" key="5">
    <source>
        <dbReference type="ARBA" id="ARBA00022692"/>
    </source>
</evidence>
<comment type="similarity">
    <text evidence="2 8">Belongs to the Casparian strip membrane proteins (CASP) family.</text>
</comment>
<dbReference type="InterPro" id="IPR006702">
    <property type="entry name" value="CASP_dom"/>
</dbReference>
<keyword evidence="6 8" id="KW-1133">Transmembrane helix</keyword>
<proteinExistence type="inferred from homology"/>
<gene>
    <name evidence="11" type="primary">LOC130462751</name>
</gene>
<evidence type="ECO:0000259" key="9">
    <source>
        <dbReference type="Pfam" id="PF04535"/>
    </source>
</evidence>
<dbReference type="RefSeq" id="XP_056687615.1">
    <property type="nucleotide sequence ID" value="XM_056831637.1"/>
</dbReference>
<feature type="transmembrane region" description="Helical" evidence="8">
    <location>
        <begin position="70"/>
        <end position="94"/>
    </location>
</feature>
<feature type="domain" description="Casparian strip membrane protein" evidence="9">
    <location>
        <begin position="21"/>
        <end position="167"/>
    </location>
</feature>
<keyword evidence="7 8" id="KW-0472">Membrane</keyword>
<feature type="transmembrane region" description="Helical" evidence="8">
    <location>
        <begin position="27"/>
        <end position="50"/>
    </location>
</feature>
<dbReference type="Proteomes" id="UP000813463">
    <property type="component" value="Chromosome 6"/>
</dbReference>
<evidence type="ECO:0000256" key="7">
    <source>
        <dbReference type="ARBA" id="ARBA00023136"/>
    </source>
</evidence>
<comment type="subcellular location">
    <subcellularLocation>
        <location evidence="1 8">Cell membrane</location>
        <topology evidence="1 8">Multi-pass membrane protein</topology>
    </subcellularLocation>
</comment>
<evidence type="ECO:0000313" key="11">
    <source>
        <dbReference type="RefSeq" id="XP_056687615.1"/>
    </source>
</evidence>
<dbReference type="InterPro" id="IPR006459">
    <property type="entry name" value="CASP/CASPL"/>
</dbReference>
<comment type="subunit">
    <text evidence="3 8">Homodimer and heterodimers.</text>
</comment>
<sequence length="182" mass="20094">MDKVEQQPNSEVAVQKSVSRGFVIAQFVLRILIIVFTVVAVAVMATSGVTLSFFGVKFGAHYYDSSAFKFLMAADIIVGVLALFSMLVSIYFVYRKPSNSTHLYCLFLHDLILTMLMISACGAATSIGYVGMYGQPQSAWFKICDRVGKFCFRMGVSVGFSYATFLCLLALTVMTSYKLRKA</sequence>
<protein>
    <recommendedName>
        <fullName evidence="8">CASP-like protein</fullName>
    </recommendedName>
</protein>
<organism evidence="10 11">
    <name type="scientific">Spinacia oleracea</name>
    <name type="common">Spinach</name>
    <dbReference type="NCBI Taxonomy" id="3562"/>
    <lineage>
        <taxon>Eukaryota</taxon>
        <taxon>Viridiplantae</taxon>
        <taxon>Streptophyta</taxon>
        <taxon>Embryophyta</taxon>
        <taxon>Tracheophyta</taxon>
        <taxon>Spermatophyta</taxon>
        <taxon>Magnoliopsida</taxon>
        <taxon>eudicotyledons</taxon>
        <taxon>Gunneridae</taxon>
        <taxon>Pentapetalae</taxon>
        <taxon>Caryophyllales</taxon>
        <taxon>Chenopodiaceae</taxon>
        <taxon>Chenopodioideae</taxon>
        <taxon>Anserineae</taxon>
        <taxon>Spinacia</taxon>
    </lineage>
</organism>
<evidence type="ECO:0000256" key="3">
    <source>
        <dbReference type="ARBA" id="ARBA00011489"/>
    </source>
</evidence>
<feature type="transmembrane region" description="Helical" evidence="8">
    <location>
        <begin position="152"/>
        <end position="174"/>
    </location>
</feature>
<evidence type="ECO:0000256" key="8">
    <source>
        <dbReference type="RuleBase" id="RU361233"/>
    </source>
</evidence>
<keyword evidence="10" id="KW-1185">Reference proteome</keyword>
<dbReference type="NCBIfam" id="TIGR01569">
    <property type="entry name" value="A_tha_TIGR01569"/>
    <property type="match status" value="1"/>
</dbReference>
<dbReference type="Pfam" id="PF04535">
    <property type="entry name" value="CASP_dom"/>
    <property type="match status" value="1"/>
</dbReference>
<evidence type="ECO:0000313" key="10">
    <source>
        <dbReference type="Proteomes" id="UP000813463"/>
    </source>
</evidence>
<dbReference type="GeneID" id="130462751"/>
<keyword evidence="5 8" id="KW-0812">Transmembrane</keyword>
<dbReference type="InterPro" id="IPR044173">
    <property type="entry name" value="CASPL"/>
</dbReference>
<accession>A0ABM3QW72</accession>
<evidence type="ECO:0000256" key="6">
    <source>
        <dbReference type="ARBA" id="ARBA00022989"/>
    </source>
</evidence>